<keyword evidence="3" id="KW-0812">Transmembrane</keyword>
<dbReference type="Proteomes" id="UP000693970">
    <property type="component" value="Unassembled WGS sequence"/>
</dbReference>
<feature type="transmembrane region" description="Helical" evidence="3">
    <location>
        <begin position="671"/>
        <end position="690"/>
    </location>
</feature>
<evidence type="ECO:0000313" key="7">
    <source>
        <dbReference type="Proteomes" id="UP000693970"/>
    </source>
</evidence>
<keyword evidence="1" id="KW-0343">GTPase activation</keyword>
<dbReference type="PROSITE" id="PS50086">
    <property type="entry name" value="TBC_RABGAP"/>
    <property type="match status" value="1"/>
</dbReference>
<keyword evidence="3" id="KW-1133">Transmembrane helix</keyword>
<dbReference type="InterPro" id="IPR000195">
    <property type="entry name" value="Rab-GAP-TBC_dom"/>
</dbReference>
<dbReference type="EMBL" id="JAGRRH010000012">
    <property type="protein sequence ID" value="KAG7362175.1"/>
    <property type="molecule type" value="Genomic_DNA"/>
</dbReference>
<feature type="transmembrane region" description="Helical" evidence="3">
    <location>
        <begin position="697"/>
        <end position="716"/>
    </location>
</feature>
<feature type="region of interest" description="Disordered" evidence="2">
    <location>
        <begin position="741"/>
        <end position="774"/>
    </location>
</feature>
<dbReference type="EMBL" id="JAGRRH010000041">
    <property type="protein sequence ID" value="KAG7339112.1"/>
    <property type="molecule type" value="Genomic_DNA"/>
</dbReference>
<feature type="compositionally biased region" description="Low complexity" evidence="2">
    <location>
        <begin position="639"/>
        <end position="651"/>
    </location>
</feature>
<name>A0A9K3K905_9STRA</name>
<dbReference type="GO" id="GO:0006888">
    <property type="term" value="P:endoplasmic reticulum to Golgi vesicle-mediated transport"/>
    <property type="evidence" value="ECO:0007669"/>
    <property type="project" value="TreeGrafter"/>
</dbReference>
<dbReference type="PANTHER" id="PTHR20913:SF7">
    <property type="entry name" value="RE60063P"/>
    <property type="match status" value="1"/>
</dbReference>
<feature type="region of interest" description="Disordered" evidence="2">
    <location>
        <begin position="612"/>
        <end position="651"/>
    </location>
</feature>
<dbReference type="OrthoDB" id="47254at2759"/>
<feature type="compositionally biased region" description="Low complexity" evidence="2">
    <location>
        <begin position="741"/>
        <end position="750"/>
    </location>
</feature>
<gene>
    <name evidence="5" type="ORF">IV203_017689</name>
    <name evidence="6" type="ORF">IV203_025841</name>
</gene>
<evidence type="ECO:0000256" key="2">
    <source>
        <dbReference type="SAM" id="MobiDB-lite"/>
    </source>
</evidence>
<dbReference type="PANTHER" id="PTHR20913">
    <property type="entry name" value="TBC1 DOMAIN FAMILY MEMBER 20/GTPASE"/>
    <property type="match status" value="1"/>
</dbReference>
<evidence type="ECO:0000256" key="1">
    <source>
        <dbReference type="ARBA" id="ARBA00022468"/>
    </source>
</evidence>
<comment type="caution">
    <text evidence="5">The sequence shown here is derived from an EMBL/GenBank/DDBJ whole genome shotgun (WGS) entry which is preliminary data.</text>
</comment>
<keyword evidence="7" id="KW-1185">Reference proteome</keyword>
<accession>A0A9K3K905</accession>
<dbReference type="InterPro" id="IPR045913">
    <property type="entry name" value="TBC20/Gyp8-like"/>
</dbReference>
<feature type="compositionally biased region" description="Polar residues" evidence="2">
    <location>
        <begin position="35"/>
        <end position="58"/>
    </location>
</feature>
<dbReference type="Pfam" id="PF00566">
    <property type="entry name" value="RabGAP-TBC"/>
    <property type="match status" value="1"/>
</dbReference>
<sequence length="901" mass="100069">MTESMPISPPPIQRPATKRKGGGNMGEELAWDASFKSTMGTRQNSNTPGAMPSLSATSDPMMRKAEEINLILLQPEVDLWRLRELALSEGGLVNDTLRKRAWPRLVGLDFNLEPFVPLAKVPSSNPDAESFVSNTVTSRASAVPRFEIDTTELKNKEKIETNSLLVESMDAQQIERDVARCTWHLLTGSQRSRRLQYQNKQRSKKVAALLKKKQRRLANLINLTLVASYDHRPVSERLRYYQGFHDVACIFMHALGGTASATAQAPSTPSSVDTVDYVGGDFELPSKVLQQVSFSHLSDALQSNFLQLQTGIKLVLFPLLAKLDSQVHNHLLDADMEPFFCLSWIITWFSHDVRDTQLVKRLFDAFIVSHPLLPTYMAISMMLHPYNRQRILDTDCDFASLHQVLASLPRNSCRVGWKRRNHYDDGGLEYISDHEDECCGGQHEPYQSLAAPRQPGGGGSSRCDVTASTEELEFYSSSNAGTGSIVSGGDDTSSGQWIALDRDGSEKSFSKPGSKRGYETNPVPFQEVLDTALQYMKRYPPSCLVTLARTYYRDDWINQLALLNLQSSGQQDCTLIVQQQIGLLRPCQSFSIAPFCASDWVEKQRLRQILGLKSSSRKDRRRKKKAINGSQSPNRHLPSTNGSDDVSVSSNNVVSSEVDPMKFIRLNPNHLAVIAVGYGPGLLPELIAAAKKRHRRRILVGSVVLGFAAMGGSFYFQASEQTLFGASTTRDFFGSFLSSSTSPASSHSDFINSGSDSCHGPNLSDRNETNSKSAAMNKAASVILPRINVLQELPSSSVRTVVRNPQLPKPPKQQILESQAASNIGQKHTKIAISIDSAPLPESKRGENGLAFSFSDQKEKLIRFTRSALRILSRLVFKMVLNPFSFIWRVLRDEGSAYSRY</sequence>
<feature type="compositionally biased region" description="Polar residues" evidence="2">
    <location>
        <begin position="628"/>
        <end position="638"/>
    </location>
</feature>
<dbReference type="GO" id="GO:0005789">
    <property type="term" value="C:endoplasmic reticulum membrane"/>
    <property type="evidence" value="ECO:0007669"/>
    <property type="project" value="TreeGrafter"/>
</dbReference>
<feature type="region of interest" description="Disordered" evidence="2">
    <location>
        <begin position="1"/>
        <end position="58"/>
    </location>
</feature>
<proteinExistence type="predicted"/>
<dbReference type="GO" id="GO:0005096">
    <property type="term" value="F:GTPase activator activity"/>
    <property type="evidence" value="ECO:0007669"/>
    <property type="project" value="UniProtKB-KW"/>
</dbReference>
<reference evidence="5" key="1">
    <citation type="journal article" date="2021" name="Sci. Rep.">
        <title>Diploid genomic architecture of Nitzschia inconspicua, an elite biomass production diatom.</title>
        <authorList>
            <person name="Oliver A."/>
            <person name="Podell S."/>
            <person name="Pinowska A."/>
            <person name="Traller J.C."/>
            <person name="Smith S.R."/>
            <person name="McClure R."/>
            <person name="Beliaev A."/>
            <person name="Bohutskyi P."/>
            <person name="Hill E.A."/>
            <person name="Rabines A."/>
            <person name="Zheng H."/>
            <person name="Allen L.Z."/>
            <person name="Kuo A."/>
            <person name="Grigoriev I.V."/>
            <person name="Allen A.E."/>
            <person name="Hazlebeck D."/>
            <person name="Allen E.E."/>
        </authorList>
    </citation>
    <scope>NUCLEOTIDE SEQUENCE</scope>
    <source>
        <strain evidence="5">Hildebrandi</strain>
    </source>
</reference>
<evidence type="ECO:0000313" key="6">
    <source>
        <dbReference type="EMBL" id="KAG7362175.1"/>
    </source>
</evidence>
<evidence type="ECO:0000313" key="5">
    <source>
        <dbReference type="EMBL" id="KAG7339112.1"/>
    </source>
</evidence>
<evidence type="ECO:0000256" key="3">
    <source>
        <dbReference type="SAM" id="Phobius"/>
    </source>
</evidence>
<feature type="domain" description="Rab-GAP TBC" evidence="4">
    <location>
        <begin position="92"/>
        <end position="370"/>
    </location>
</feature>
<keyword evidence="3" id="KW-0472">Membrane</keyword>
<protein>
    <submittedName>
        <fullName evidence="5">Rab-GTPase-TBC domain containing protein</fullName>
    </submittedName>
</protein>
<reference evidence="5" key="2">
    <citation type="submission" date="2021-04" db="EMBL/GenBank/DDBJ databases">
        <authorList>
            <person name="Podell S."/>
        </authorList>
    </citation>
    <scope>NUCLEOTIDE SEQUENCE</scope>
    <source>
        <strain evidence="5">Hildebrandi</strain>
    </source>
</reference>
<dbReference type="AlphaFoldDB" id="A0A9K3K905"/>
<feature type="region of interest" description="Disordered" evidence="2">
    <location>
        <begin position="442"/>
        <end position="464"/>
    </location>
</feature>
<evidence type="ECO:0000259" key="4">
    <source>
        <dbReference type="PROSITE" id="PS50086"/>
    </source>
</evidence>
<organism evidence="5 7">
    <name type="scientific">Nitzschia inconspicua</name>
    <dbReference type="NCBI Taxonomy" id="303405"/>
    <lineage>
        <taxon>Eukaryota</taxon>
        <taxon>Sar</taxon>
        <taxon>Stramenopiles</taxon>
        <taxon>Ochrophyta</taxon>
        <taxon>Bacillariophyta</taxon>
        <taxon>Bacillariophyceae</taxon>
        <taxon>Bacillariophycidae</taxon>
        <taxon>Bacillariales</taxon>
        <taxon>Bacillariaceae</taxon>
        <taxon>Nitzschia</taxon>
    </lineage>
</organism>